<feature type="compositionally biased region" description="Basic and acidic residues" evidence="1">
    <location>
        <begin position="301"/>
        <end position="314"/>
    </location>
</feature>
<dbReference type="InterPro" id="IPR000095">
    <property type="entry name" value="CRIB_dom"/>
</dbReference>
<proteinExistence type="predicted"/>
<name>A0A2I0BBN9_9ASPA</name>
<dbReference type="PANTHER" id="PTHR46325">
    <property type="entry name" value="CRIB DOMAIN-CONTAINING PROTEIN RIC8"/>
    <property type="match status" value="1"/>
</dbReference>
<dbReference type="AlphaFoldDB" id="A0A2I0BBN9"/>
<protein>
    <recommendedName>
        <fullName evidence="2">CRIB domain-containing protein</fullName>
    </recommendedName>
</protein>
<feature type="region of interest" description="Disordered" evidence="1">
    <location>
        <begin position="24"/>
        <end position="45"/>
    </location>
</feature>
<accession>A0A2I0BBN9</accession>
<dbReference type="OrthoDB" id="4206278at2759"/>
<dbReference type="PANTHER" id="PTHR46325:SF20">
    <property type="entry name" value="CRIB DOMAIN-CONTAINING PROTEIN RIC10"/>
    <property type="match status" value="1"/>
</dbReference>
<keyword evidence="4" id="KW-1185">Reference proteome</keyword>
<feature type="compositionally biased region" description="Basic and acidic residues" evidence="1">
    <location>
        <begin position="232"/>
        <end position="255"/>
    </location>
</feature>
<gene>
    <name evidence="3" type="ORF">AXF42_Ash013339</name>
</gene>
<dbReference type="EMBL" id="KZ451896">
    <property type="protein sequence ID" value="PKA65218.1"/>
    <property type="molecule type" value="Genomic_DNA"/>
</dbReference>
<dbReference type="Proteomes" id="UP000236161">
    <property type="component" value="Unassembled WGS sequence"/>
</dbReference>
<evidence type="ECO:0000313" key="4">
    <source>
        <dbReference type="Proteomes" id="UP000236161"/>
    </source>
</evidence>
<feature type="region of interest" description="Disordered" evidence="1">
    <location>
        <begin position="187"/>
        <end position="325"/>
    </location>
</feature>
<dbReference type="PROSITE" id="PS50108">
    <property type="entry name" value="CRIB"/>
    <property type="match status" value="1"/>
</dbReference>
<evidence type="ECO:0000259" key="2">
    <source>
        <dbReference type="PROSITE" id="PS50108"/>
    </source>
</evidence>
<dbReference type="Pfam" id="PF00786">
    <property type="entry name" value="PBD"/>
    <property type="match status" value="1"/>
</dbReference>
<dbReference type="CDD" id="cd00132">
    <property type="entry name" value="CRIB"/>
    <property type="match status" value="1"/>
</dbReference>
<reference evidence="3 4" key="1">
    <citation type="journal article" date="2017" name="Nature">
        <title>The Apostasia genome and the evolution of orchids.</title>
        <authorList>
            <person name="Zhang G.Q."/>
            <person name="Liu K.W."/>
            <person name="Li Z."/>
            <person name="Lohaus R."/>
            <person name="Hsiao Y.Y."/>
            <person name="Niu S.C."/>
            <person name="Wang J.Y."/>
            <person name="Lin Y.C."/>
            <person name="Xu Q."/>
            <person name="Chen L.J."/>
            <person name="Yoshida K."/>
            <person name="Fujiwara S."/>
            <person name="Wang Z.W."/>
            <person name="Zhang Y.Q."/>
            <person name="Mitsuda N."/>
            <person name="Wang M."/>
            <person name="Liu G.H."/>
            <person name="Pecoraro L."/>
            <person name="Huang H.X."/>
            <person name="Xiao X.J."/>
            <person name="Lin M."/>
            <person name="Wu X.Y."/>
            <person name="Wu W.L."/>
            <person name="Chen Y.Y."/>
            <person name="Chang S.B."/>
            <person name="Sakamoto S."/>
            <person name="Ohme-Takagi M."/>
            <person name="Yagi M."/>
            <person name="Zeng S.J."/>
            <person name="Shen C.Y."/>
            <person name="Yeh C.M."/>
            <person name="Luo Y.B."/>
            <person name="Tsai W.C."/>
            <person name="Van de Peer Y."/>
            <person name="Liu Z.J."/>
        </authorList>
    </citation>
    <scope>NUCLEOTIDE SEQUENCE [LARGE SCALE GENOMIC DNA]</scope>
    <source>
        <strain evidence="4">cv. Shenzhen</strain>
        <tissue evidence="3">Stem</tissue>
    </source>
</reference>
<evidence type="ECO:0000313" key="3">
    <source>
        <dbReference type="EMBL" id="PKA65218.1"/>
    </source>
</evidence>
<feature type="domain" description="CRIB" evidence="2">
    <location>
        <begin position="81"/>
        <end position="94"/>
    </location>
</feature>
<organism evidence="3 4">
    <name type="scientific">Apostasia shenzhenica</name>
    <dbReference type="NCBI Taxonomy" id="1088818"/>
    <lineage>
        <taxon>Eukaryota</taxon>
        <taxon>Viridiplantae</taxon>
        <taxon>Streptophyta</taxon>
        <taxon>Embryophyta</taxon>
        <taxon>Tracheophyta</taxon>
        <taxon>Spermatophyta</taxon>
        <taxon>Magnoliopsida</taxon>
        <taxon>Liliopsida</taxon>
        <taxon>Asparagales</taxon>
        <taxon>Orchidaceae</taxon>
        <taxon>Apostasioideae</taxon>
        <taxon>Apostasia</taxon>
    </lineage>
</organism>
<evidence type="ECO:0000256" key="1">
    <source>
        <dbReference type="SAM" id="MobiDB-lite"/>
    </source>
</evidence>
<sequence>MRLRILFLTGAASRRLLPGRIGASSTGRCSLSNRRRQHGSDQDERPLQGSAIHLEYIRSAVANQSYKKIDGADSKEHVMQIGYPTDVKHVAHIGWDGPSATAPSWVCRMRKLISRFSKKIIRSITTAQSVIQRLRFNTFFSFHDQMNEFRSAPLTANFPGDPDEIPELHSSEFILTGELPCLQTAKLSEKTEKSPRRKKSSQKSSDGASAMSPKRESSGSKHSQRRNSSKTGESEEGSRRSSKRETRERERERTSDGSAKSGVPVRGEQDMPGIPKQTRQHKNKASSSSSGGGSSRSSGTGRERRVPPADEARERRRRVGQSHATYVKWQKKLLARHSLGLSSAKVNKINVNKSSATQNEKSSISYK</sequence>